<dbReference type="Gene3D" id="3.40.250.10">
    <property type="entry name" value="Rhodanese-like domain"/>
    <property type="match status" value="1"/>
</dbReference>
<dbReference type="Pfam" id="PF00581">
    <property type="entry name" value="Rhodanese"/>
    <property type="match status" value="1"/>
</dbReference>
<dbReference type="SMART" id="SM00450">
    <property type="entry name" value="RHOD"/>
    <property type="match status" value="1"/>
</dbReference>
<dbReference type="PROSITE" id="PS50206">
    <property type="entry name" value="RHODANESE_3"/>
    <property type="match status" value="1"/>
</dbReference>
<dbReference type="PANTHER" id="PTHR43031:SF16">
    <property type="entry name" value="OXIDOREDUCTASE"/>
    <property type="match status" value="1"/>
</dbReference>
<dbReference type="EMBL" id="HBGK01022291">
    <property type="protein sequence ID" value="CAD9282522.1"/>
    <property type="molecule type" value="Transcribed_RNA"/>
</dbReference>
<sequence length="120" mass="13135">MSNDYETRAAQYGFATQDQVLAAMSDEKTILLDVRTQEEIAGSGKVKAQNWAMTKCTPSTCPALEKDPSDIVGDDKDVTIVVYCRSGRRASQAKSVLQEKGYAHVLNAGGLKDLTYLEKE</sequence>
<reference evidence="2" key="1">
    <citation type="submission" date="2021-01" db="EMBL/GenBank/DDBJ databases">
        <authorList>
            <person name="Corre E."/>
            <person name="Pelletier E."/>
            <person name="Niang G."/>
            <person name="Scheremetjew M."/>
            <person name="Finn R."/>
            <person name="Kale V."/>
            <person name="Holt S."/>
            <person name="Cochrane G."/>
            <person name="Meng A."/>
            <person name="Brown T."/>
            <person name="Cohen L."/>
        </authorList>
    </citation>
    <scope>NUCLEOTIDE SEQUENCE</scope>
    <source>
        <strain evidence="2">CCMP 410</strain>
    </source>
</reference>
<name>A0A7S1UYQ5_9STRA</name>
<evidence type="ECO:0000313" key="2">
    <source>
        <dbReference type="EMBL" id="CAD9282522.1"/>
    </source>
</evidence>
<feature type="domain" description="Rhodanese" evidence="1">
    <location>
        <begin position="25"/>
        <end position="119"/>
    </location>
</feature>
<evidence type="ECO:0000259" key="1">
    <source>
        <dbReference type="PROSITE" id="PS50206"/>
    </source>
</evidence>
<dbReference type="PANTHER" id="PTHR43031">
    <property type="entry name" value="FAD-DEPENDENT OXIDOREDUCTASE"/>
    <property type="match status" value="1"/>
</dbReference>
<dbReference type="CDD" id="cd00158">
    <property type="entry name" value="RHOD"/>
    <property type="match status" value="1"/>
</dbReference>
<dbReference type="InterPro" id="IPR050229">
    <property type="entry name" value="GlpE_sulfurtransferase"/>
</dbReference>
<protein>
    <recommendedName>
        <fullName evidence="1">Rhodanese domain-containing protein</fullName>
    </recommendedName>
</protein>
<dbReference type="InterPro" id="IPR001763">
    <property type="entry name" value="Rhodanese-like_dom"/>
</dbReference>
<dbReference type="SUPFAM" id="SSF52821">
    <property type="entry name" value="Rhodanese/Cell cycle control phosphatase"/>
    <property type="match status" value="1"/>
</dbReference>
<gene>
    <name evidence="2" type="ORF">GOCE00092_LOCUS11433</name>
</gene>
<accession>A0A7S1UYQ5</accession>
<organism evidence="2">
    <name type="scientific">Grammatophora oceanica</name>
    <dbReference type="NCBI Taxonomy" id="210454"/>
    <lineage>
        <taxon>Eukaryota</taxon>
        <taxon>Sar</taxon>
        <taxon>Stramenopiles</taxon>
        <taxon>Ochrophyta</taxon>
        <taxon>Bacillariophyta</taxon>
        <taxon>Fragilariophyceae</taxon>
        <taxon>Fragilariophycidae</taxon>
        <taxon>Rhabdonematales</taxon>
        <taxon>Grammatophoraceae</taxon>
        <taxon>Grammatophora</taxon>
    </lineage>
</organism>
<dbReference type="AlphaFoldDB" id="A0A7S1UYQ5"/>
<proteinExistence type="predicted"/>
<dbReference type="InterPro" id="IPR036873">
    <property type="entry name" value="Rhodanese-like_dom_sf"/>
</dbReference>